<organism evidence="1 2">
    <name type="scientific">Imbroritus primus</name>
    <dbReference type="NCBI Taxonomy" id="3058603"/>
    <lineage>
        <taxon>Bacteria</taxon>
        <taxon>Pseudomonadati</taxon>
        <taxon>Pseudomonadota</taxon>
        <taxon>Betaproteobacteria</taxon>
        <taxon>Burkholderiales</taxon>
        <taxon>Burkholderiaceae</taxon>
        <taxon>Imbroritus</taxon>
    </lineage>
</organism>
<sequence length="536" mass="60569">MKSRPNIVLIMADQLNASFLSMYGNRIAQTPHLQALADQGTVFSNAYCNYPICAPSRYSMLSGRMPHSIAAYDNASEFPASIPTVNHYLRELGYHTALSGKMHFVGPDQLHGYEDRLVTDIYPADFAWVPDWTQGPRNAPTGISMRAVIEAGPCIRSLQIDYDDETEYHAQQKLFDLARGDRSKPFFLTVSFSHPHSPYTAPEEYWNRYRHEDIDAPRVGPLPLEQLDKHSEWLYYSHGRDRFDVRPEHVQNARHSYYGMISYVDDKIGRLMDTLRRTGLADDTLIVFTSDHGEMMGERGMWFKQCFFEGAVRVPLIVAGAGWTHRGEVTELASLLDLVPTLLDAATDGNPPELCQPVDGTSLRQIANDPGSARDRYVVSEYSDMGVCAPCRMVRHGAFKYIYTHGYAAQLYDLSTDPDELHNLAGRAEHAATEARLAQEATRVWDPQALETLILTSQRERKLIYTVTSRSKNNWSWMSRPDDDRRYVRSGGDAEGTIATKGRARLPFVPPAEPVHAGVPDAELIPPERRRPPRPR</sequence>
<comment type="caution">
    <text evidence="1">The sequence shown here is derived from an EMBL/GenBank/DDBJ whole genome shotgun (WGS) entry which is preliminary data.</text>
</comment>
<dbReference type="Proteomes" id="UP000004277">
    <property type="component" value="Unassembled WGS sequence"/>
</dbReference>
<dbReference type="EMBL" id="AKCV02000001">
    <property type="protein sequence ID" value="TMS59876.1"/>
    <property type="molecule type" value="Genomic_DNA"/>
</dbReference>
<evidence type="ECO:0000313" key="1">
    <source>
        <dbReference type="EMBL" id="TMS59876.1"/>
    </source>
</evidence>
<protein>
    <submittedName>
        <fullName evidence="1">Choline-sulfatase</fullName>
        <ecNumber evidence="1">3.1.6.6</ecNumber>
    </submittedName>
</protein>
<keyword evidence="1" id="KW-0378">Hydrolase</keyword>
<proteinExistence type="predicted"/>
<reference evidence="1" key="1">
    <citation type="submission" date="2019-05" db="EMBL/GenBank/DDBJ databases">
        <title>Revised genome assembly of Burkholderiaceae (previously Ralstonia) sp. PBA.</title>
        <authorList>
            <person name="Gan H.M."/>
        </authorList>
    </citation>
    <scope>NUCLEOTIDE SEQUENCE</scope>
    <source>
        <strain evidence="1">PBA</strain>
    </source>
</reference>
<accession>A0ACD3SV37</accession>
<evidence type="ECO:0000313" key="2">
    <source>
        <dbReference type="Proteomes" id="UP000004277"/>
    </source>
</evidence>
<gene>
    <name evidence="1" type="primary">betC</name>
    <name evidence="1" type="ORF">MW7_000055</name>
</gene>
<keyword evidence="2" id="KW-1185">Reference proteome</keyword>
<name>A0ACD3SV37_9BURK</name>
<dbReference type="EC" id="3.1.6.6" evidence="1"/>